<dbReference type="Gene3D" id="3.20.20.410">
    <property type="entry name" value="Protein of unknown function UPF0759"/>
    <property type="match status" value="1"/>
</dbReference>
<feature type="region of interest" description="Disordered" evidence="1">
    <location>
        <begin position="252"/>
        <end position="272"/>
    </location>
</feature>
<evidence type="ECO:0008006" key="4">
    <source>
        <dbReference type="Google" id="ProtNLM"/>
    </source>
</evidence>
<evidence type="ECO:0000256" key="1">
    <source>
        <dbReference type="SAM" id="MobiDB-lite"/>
    </source>
</evidence>
<dbReference type="SUPFAM" id="SSF117396">
    <property type="entry name" value="TM1631-like"/>
    <property type="match status" value="1"/>
</dbReference>
<protein>
    <recommendedName>
        <fullName evidence="4">DUF72 domain-containing protein</fullName>
    </recommendedName>
</protein>
<dbReference type="Pfam" id="PF01904">
    <property type="entry name" value="DUF72"/>
    <property type="match status" value="1"/>
</dbReference>
<dbReference type="PANTHER" id="PTHR30348:SF14">
    <property type="entry name" value="BLR8050 PROTEIN"/>
    <property type="match status" value="1"/>
</dbReference>
<dbReference type="AlphaFoldDB" id="A0A918ST49"/>
<keyword evidence="3" id="KW-1185">Reference proteome</keyword>
<dbReference type="InterPro" id="IPR036520">
    <property type="entry name" value="UPF0759_sf"/>
</dbReference>
<sequence>MSGTRPPIRIGCAGWSIASAHAALFGEGDSMLARYATRFDTVEINSSFYRPHRRQTYERWAATVPEDFRFSAKLPRAITHEARLIGADDVLDRFLDEVSGLGDRLGGVLVQLPPSLAFDARIVENFFERLRVRTDVALACEPRHRSWFVPELDALWERFDVARVAADPARVEGAGEVAGHGGWHYWRWHGSPKIYYSAYDDAALRTLADDLLVRARPGREAWCILDNTAAGHATSDAATMQALCGVEPTGAYDTPAARRPRASPPTQAHLGF</sequence>
<name>A0A918ST49_9GAMM</name>
<organism evidence="2 3">
    <name type="scientific">Cognatilysobacter bugurensis</name>
    <dbReference type="NCBI Taxonomy" id="543356"/>
    <lineage>
        <taxon>Bacteria</taxon>
        <taxon>Pseudomonadati</taxon>
        <taxon>Pseudomonadota</taxon>
        <taxon>Gammaproteobacteria</taxon>
        <taxon>Lysobacterales</taxon>
        <taxon>Lysobacteraceae</taxon>
        <taxon>Cognatilysobacter</taxon>
    </lineage>
</organism>
<dbReference type="Proteomes" id="UP000646426">
    <property type="component" value="Unassembled WGS sequence"/>
</dbReference>
<dbReference type="PANTHER" id="PTHR30348">
    <property type="entry name" value="UNCHARACTERIZED PROTEIN YECE"/>
    <property type="match status" value="1"/>
</dbReference>
<dbReference type="EMBL" id="BMYD01000001">
    <property type="protein sequence ID" value="GHA70455.1"/>
    <property type="molecule type" value="Genomic_DNA"/>
</dbReference>
<reference evidence="2" key="1">
    <citation type="journal article" date="2014" name="Int. J. Syst. Evol. Microbiol.">
        <title>Complete genome sequence of Corynebacterium casei LMG S-19264T (=DSM 44701T), isolated from a smear-ripened cheese.</title>
        <authorList>
            <consortium name="US DOE Joint Genome Institute (JGI-PGF)"/>
            <person name="Walter F."/>
            <person name="Albersmeier A."/>
            <person name="Kalinowski J."/>
            <person name="Ruckert C."/>
        </authorList>
    </citation>
    <scope>NUCLEOTIDE SEQUENCE</scope>
    <source>
        <strain evidence="2">KCTC 23077</strain>
    </source>
</reference>
<evidence type="ECO:0000313" key="3">
    <source>
        <dbReference type="Proteomes" id="UP000646426"/>
    </source>
</evidence>
<reference evidence="2" key="2">
    <citation type="submission" date="2020-09" db="EMBL/GenBank/DDBJ databases">
        <authorList>
            <person name="Sun Q."/>
            <person name="Kim S."/>
        </authorList>
    </citation>
    <scope>NUCLEOTIDE SEQUENCE</scope>
    <source>
        <strain evidence="2">KCTC 23077</strain>
    </source>
</reference>
<accession>A0A918ST49</accession>
<evidence type="ECO:0000313" key="2">
    <source>
        <dbReference type="EMBL" id="GHA70455.1"/>
    </source>
</evidence>
<proteinExistence type="predicted"/>
<gene>
    <name evidence="2" type="ORF">GCM10007067_03260</name>
</gene>
<dbReference type="InterPro" id="IPR002763">
    <property type="entry name" value="DUF72"/>
</dbReference>
<comment type="caution">
    <text evidence="2">The sequence shown here is derived from an EMBL/GenBank/DDBJ whole genome shotgun (WGS) entry which is preliminary data.</text>
</comment>